<dbReference type="EMBL" id="BSVB01000001">
    <property type="protein sequence ID" value="GMA97042.1"/>
    <property type="molecule type" value="Genomic_DNA"/>
</dbReference>
<name>A0ABQ6KAZ7_9MICO</name>
<evidence type="ECO:0000256" key="1">
    <source>
        <dbReference type="SAM" id="MobiDB-lite"/>
    </source>
</evidence>
<sequence>MTLYDDFRHEAETRIAALTAEADAGALDPAIDILVEALNVGECSRRSAPGTRRRSRWRSRVAPAA</sequence>
<feature type="region of interest" description="Disordered" evidence="1">
    <location>
        <begin position="45"/>
        <end position="65"/>
    </location>
</feature>
<accession>A0ABQ6KAZ7</accession>
<protein>
    <submittedName>
        <fullName evidence="2">Uncharacterized protein</fullName>
    </submittedName>
</protein>
<gene>
    <name evidence="2" type="ORF">GCM10025881_38660</name>
</gene>
<evidence type="ECO:0000313" key="3">
    <source>
        <dbReference type="Proteomes" id="UP001157034"/>
    </source>
</evidence>
<reference evidence="3" key="1">
    <citation type="journal article" date="2019" name="Int. J. Syst. Evol. Microbiol.">
        <title>The Global Catalogue of Microorganisms (GCM) 10K type strain sequencing project: providing services to taxonomists for standard genome sequencing and annotation.</title>
        <authorList>
            <consortium name="The Broad Institute Genomics Platform"/>
            <consortium name="The Broad Institute Genome Sequencing Center for Infectious Disease"/>
            <person name="Wu L."/>
            <person name="Ma J."/>
        </authorList>
    </citation>
    <scope>NUCLEOTIDE SEQUENCE [LARGE SCALE GENOMIC DNA]</scope>
    <source>
        <strain evidence="3">NBRC 108894</strain>
    </source>
</reference>
<dbReference type="Proteomes" id="UP001157034">
    <property type="component" value="Unassembled WGS sequence"/>
</dbReference>
<organism evidence="2 3">
    <name type="scientific">Pseudolysinimonas kribbensis</name>
    <dbReference type="NCBI Taxonomy" id="433641"/>
    <lineage>
        <taxon>Bacteria</taxon>
        <taxon>Bacillati</taxon>
        <taxon>Actinomycetota</taxon>
        <taxon>Actinomycetes</taxon>
        <taxon>Micrococcales</taxon>
        <taxon>Microbacteriaceae</taxon>
        <taxon>Pseudolysinimonas</taxon>
    </lineage>
</organism>
<comment type="caution">
    <text evidence="2">The sequence shown here is derived from an EMBL/GenBank/DDBJ whole genome shotgun (WGS) entry which is preliminary data.</text>
</comment>
<evidence type="ECO:0000313" key="2">
    <source>
        <dbReference type="EMBL" id="GMA97042.1"/>
    </source>
</evidence>
<keyword evidence="3" id="KW-1185">Reference proteome</keyword>
<proteinExistence type="predicted"/>
<dbReference type="RefSeq" id="WP_284255499.1">
    <property type="nucleotide sequence ID" value="NZ_BSVB01000001.1"/>
</dbReference>